<dbReference type="OrthoDB" id="272361at2759"/>
<organism evidence="2 3">
    <name type="scientific">Leptomonas pyrrhocoris</name>
    <name type="common">Firebug parasite</name>
    <dbReference type="NCBI Taxonomy" id="157538"/>
    <lineage>
        <taxon>Eukaryota</taxon>
        <taxon>Discoba</taxon>
        <taxon>Euglenozoa</taxon>
        <taxon>Kinetoplastea</taxon>
        <taxon>Metakinetoplastina</taxon>
        <taxon>Trypanosomatida</taxon>
        <taxon>Trypanosomatidae</taxon>
        <taxon>Leishmaniinae</taxon>
        <taxon>Leptomonas</taxon>
    </lineage>
</organism>
<keyword evidence="3" id="KW-1185">Reference proteome</keyword>
<reference evidence="2 3" key="1">
    <citation type="submission" date="2015-07" db="EMBL/GenBank/DDBJ databases">
        <title>High-quality genome of monoxenous trypanosomatid Leptomonas pyrrhocoris.</title>
        <authorList>
            <person name="Flegontov P."/>
            <person name="Butenko A."/>
            <person name="Firsov S."/>
            <person name="Vlcek C."/>
            <person name="Logacheva M.D."/>
            <person name="Field M."/>
            <person name="Filatov D."/>
            <person name="Flegontova O."/>
            <person name="Gerasimov E."/>
            <person name="Jackson A.P."/>
            <person name="Kelly S."/>
            <person name="Opperdoes F."/>
            <person name="O'Reilly A."/>
            <person name="Votypka J."/>
            <person name="Yurchenko V."/>
            <person name="Lukes J."/>
        </authorList>
    </citation>
    <scope>NUCLEOTIDE SEQUENCE [LARGE SCALE GENOMIC DNA]</scope>
    <source>
        <strain evidence="2">H10</strain>
    </source>
</reference>
<dbReference type="OMA" id="ALWHAFC"/>
<feature type="region of interest" description="Disordered" evidence="1">
    <location>
        <begin position="397"/>
        <end position="416"/>
    </location>
</feature>
<evidence type="ECO:0000256" key="1">
    <source>
        <dbReference type="SAM" id="MobiDB-lite"/>
    </source>
</evidence>
<dbReference type="RefSeq" id="XP_015662233.1">
    <property type="nucleotide sequence ID" value="XM_015798755.1"/>
</dbReference>
<dbReference type="AlphaFoldDB" id="A0A0N1J573"/>
<proteinExistence type="predicted"/>
<gene>
    <name evidence="2" type="ORF">ABB37_02014</name>
</gene>
<accession>A0A0N1J573</accession>
<dbReference type="GeneID" id="26902309"/>
<dbReference type="VEuPathDB" id="TriTrypDB:LpyrH10_03_1650"/>
<protein>
    <submittedName>
        <fullName evidence="2">Uncharacterized protein</fullName>
    </submittedName>
</protein>
<evidence type="ECO:0000313" key="2">
    <source>
        <dbReference type="EMBL" id="KPA83794.1"/>
    </source>
</evidence>
<dbReference type="EMBL" id="LGTL01000003">
    <property type="protein sequence ID" value="KPA83794.1"/>
    <property type="molecule type" value="Genomic_DNA"/>
</dbReference>
<sequence length="475" mass="52659">MMPTEHDVRHLSVFFDCRRGEGNDMKGYEAFRKVTYEQCSQLLSMASFHGTQLSHLRVSLYLVSHVDIRSYQHPLTALADAAYHPWLSVVERMNSEAVHSPEFPSGTTRSAFVNKMEVVKAAIHNVLRGAPHRHLVLFCSTFVSLTEATHSLADLQAGPLSQQTCCVLPDWAAVRVTAARLHDRLRLYRCPFNPTQLRCALQDVLRPYLLPGLPSARRITLQLGSREVSCRATVLHYADSIRRCCALSDFAPSHVTPSGGYFAGPLVQCCPTECVRHEAVAQGAQAQPCILQLRAVLEADTVDEAMLFGDTWELTWDDDSRGAAADSMTASALDAYTAFHAFRAAFRDDILVFTGDARGIVSSCHLAMRLHHFVAYDCADRTMRLREVVPTELRFVPLMPPPPSGGANGSGGGRTQRDAALQRQFGSLRQQLAAQCRSPEFSLDELLRADVCAVAREVRPDTVRELRLSCSNLLH</sequence>
<comment type="caution">
    <text evidence="2">The sequence shown here is derived from an EMBL/GenBank/DDBJ whole genome shotgun (WGS) entry which is preliminary data.</text>
</comment>
<dbReference type="Proteomes" id="UP000037923">
    <property type="component" value="Unassembled WGS sequence"/>
</dbReference>
<evidence type="ECO:0000313" key="3">
    <source>
        <dbReference type="Proteomes" id="UP000037923"/>
    </source>
</evidence>
<name>A0A0N1J573_LEPPY</name>